<evidence type="ECO:0000256" key="1">
    <source>
        <dbReference type="SAM" id="SignalP"/>
    </source>
</evidence>
<dbReference type="AlphaFoldDB" id="A0A369MXT3"/>
<evidence type="ECO:0000313" key="2">
    <source>
        <dbReference type="EMBL" id="RDB82091.1"/>
    </source>
</evidence>
<feature type="chain" id="PRO_5038458694" evidence="1">
    <location>
        <begin position="22"/>
        <end position="194"/>
    </location>
</feature>
<organism evidence="2 3">
    <name type="scientific">Eggerthella lenta</name>
    <name type="common">Eubacterium lentum</name>
    <dbReference type="NCBI Taxonomy" id="84112"/>
    <lineage>
        <taxon>Bacteria</taxon>
        <taxon>Bacillati</taxon>
        <taxon>Actinomycetota</taxon>
        <taxon>Coriobacteriia</taxon>
        <taxon>Eggerthellales</taxon>
        <taxon>Eggerthellaceae</taxon>
        <taxon>Eggerthella</taxon>
    </lineage>
</organism>
<dbReference type="PROSITE" id="PS51257">
    <property type="entry name" value="PROKAR_LIPOPROTEIN"/>
    <property type="match status" value="1"/>
</dbReference>
<gene>
    <name evidence="2" type="ORF">C1872_01410</name>
</gene>
<evidence type="ECO:0000313" key="3">
    <source>
        <dbReference type="Proteomes" id="UP000253752"/>
    </source>
</evidence>
<dbReference type="GeneID" id="69510904"/>
<accession>A0A369MXT3</accession>
<feature type="signal peptide" evidence="1">
    <location>
        <begin position="1"/>
        <end position="21"/>
    </location>
</feature>
<dbReference type="Proteomes" id="UP000253752">
    <property type="component" value="Unassembled WGS sequence"/>
</dbReference>
<name>A0A369MXT3_EGGLN</name>
<sequence>MNRKRFVCLALVGVLAFAGLAGCGKEEESPDFSGYSKIAELATIKCVYHNVAEIYNDGTNMLFGINVGYKKAWFEYDGTMQLGVDVSKVRIEGPDENNVVTIVIPQAQVLGVPDADESTFSDVYSDTGLLTSITSVDQAEAYAAAQDKMRESAEGNEMLIREARDRAEMLLFQYVEGVGKKLGVEYEIRVKDAE</sequence>
<keyword evidence="1" id="KW-0732">Signal</keyword>
<proteinExistence type="predicted"/>
<dbReference type="EMBL" id="PPTX01000001">
    <property type="protein sequence ID" value="RDB82091.1"/>
    <property type="molecule type" value="Genomic_DNA"/>
</dbReference>
<protein>
    <submittedName>
        <fullName evidence="2">DUF4230 domain-containing protein</fullName>
    </submittedName>
</protein>
<dbReference type="RefSeq" id="WP_009608526.1">
    <property type="nucleotide sequence ID" value="NZ_AP025575.1"/>
</dbReference>
<comment type="caution">
    <text evidence="2">The sequence shown here is derived from an EMBL/GenBank/DDBJ whole genome shotgun (WGS) entry which is preliminary data.</text>
</comment>
<dbReference type="Pfam" id="PF14014">
    <property type="entry name" value="DUF4230"/>
    <property type="match status" value="1"/>
</dbReference>
<dbReference type="InterPro" id="IPR025324">
    <property type="entry name" value="DUF4230"/>
</dbReference>
<reference evidence="2 3" key="1">
    <citation type="journal article" date="2018" name="Elife">
        <title>Discovery and characterization of a prevalent human gut bacterial enzyme sufficient for the inactivation of a family of plant toxins.</title>
        <authorList>
            <person name="Koppel N."/>
            <person name="Bisanz J.E."/>
            <person name="Pandelia M.E."/>
            <person name="Turnbaugh P.J."/>
            <person name="Balskus E.P."/>
        </authorList>
    </citation>
    <scope>NUCLEOTIDE SEQUENCE [LARGE SCALE GENOMIC DNA]</scope>
    <source>
        <strain evidence="2 3">MR1 #12</strain>
    </source>
</reference>